<evidence type="ECO:0000313" key="2">
    <source>
        <dbReference type="Proteomes" id="UP000824161"/>
    </source>
</evidence>
<dbReference type="Pfam" id="PF14092">
    <property type="entry name" value="DUF4270"/>
    <property type="match status" value="1"/>
</dbReference>
<evidence type="ECO:0000313" key="1">
    <source>
        <dbReference type="EMBL" id="HIT98167.1"/>
    </source>
</evidence>
<name>A0A9D1HBT9_9FLAO</name>
<reference evidence="1" key="2">
    <citation type="journal article" date="2021" name="PeerJ">
        <title>Extensive microbial diversity within the chicken gut microbiome revealed by metagenomics and culture.</title>
        <authorList>
            <person name="Gilroy R."/>
            <person name="Ravi A."/>
            <person name="Getino M."/>
            <person name="Pursley I."/>
            <person name="Horton D.L."/>
            <person name="Alikhan N.F."/>
            <person name="Baker D."/>
            <person name="Gharbi K."/>
            <person name="Hall N."/>
            <person name="Watson M."/>
            <person name="Adriaenssens E.M."/>
            <person name="Foster-Nyarko E."/>
            <person name="Jarju S."/>
            <person name="Secka A."/>
            <person name="Antonio M."/>
            <person name="Oren A."/>
            <person name="Chaudhuri R.R."/>
            <person name="La Ragione R."/>
            <person name="Hildebrand F."/>
            <person name="Pallen M.J."/>
        </authorList>
    </citation>
    <scope>NUCLEOTIDE SEQUENCE</scope>
    <source>
        <strain evidence="1">1383</strain>
    </source>
</reference>
<comment type="caution">
    <text evidence="1">The sequence shown here is derived from an EMBL/GenBank/DDBJ whole genome shotgun (WGS) entry which is preliminary data.</text>
</comment>
<proteinExistence type="predicted"/>
<accession>A0A9D1HBT9</accession>
<gene>
    <name evidence="1" type="ORF">IAC44_04935</name>
</gene>
<reference evidence="1" key="1">
    <citation type="submission" date="2020-10" db="EMBL/GenBank/DDBJ databases">
        <authorList>
            <person name="Gilroy R."/>
        </authorList>
    </citation>
    <scope>NUCLEOTIDE SEQUENCE</scope>
    <source>
        <strain evidence="1">1383</strain>
    </source>
</reference>
<feature type="non-terminal residue" evidence="1">
    <location>
        <position position="278"/>
    </location>
</feature>
<dbReference type="AlphaFoldDB" id="A0A9D1HBT9"/>
<dbReference type="PROSITE" id="PS51257">
    <property type="entry name" value="PROKAR_LIPOPROTEIN"/>
    <property type="match status" value="1"/>
</dbReference>
<dbReference type="Proteomes" id="UP000824161">
    <property type="component" value="Unassembled WGS sequence"/>
</dbReference>
<dbReference type="InterPro" id="IPR025366">
    <property type="entry name" value="DUF4270"/>
</dbReference>
<sequence>MKTSVSKDLFASAKTIAARFLIVAALLSLSSCLNDEFRTGTDIVNGEDMVVGETSFPVKAWTVPDPVRDTLSARVESDIVYQIGDPVNNNKKGYNFCMLGNYSYGGVCQVEAGFAVQLQVSSTLPNFGDIEIDSVKMYVSYTPVQDFSGDAATDAFTGFSTGESIYKGLYPSGYTFFGIPLKNNNVQFRIYRLAEDIPLPVVEDGVVMTAKNYIPLAKKWQTAELLQSESFEIKLDTIFSTTEIVDTSYTTDEEGNVLDTTYKYADSIYPRMELKLNR</sequence>
<dbReference type="EMBL" id="DVLY01000116">
    <property type="protein sequence ID" value="HIT98167.1"/>
    <property type="molecule type" value="Genomic_DNA"/>
</dbReference>
<protein>
    <submittedName>
        <fullName evidence="1">Uncharacterized protein</fullName>
    </submittedName>
</protein>
<organism evidence="1 2">
    <name type="scientific">Candidatus Merdimorpha stercoravium</name>
    <dbReference type="NCBI Taxonomy" id="2840863"/>
    <lineage>
        <taxon>Bacteria</taxon>
        <taxon>Pseudomonadati</taxon>
        <taxon>Bacteroidota</taxon>
        <taxon>Flavobacteriia</taxon>
        <taxon>Flavobacteriales</taxon>
        <taxon>Candidatus Merdimorpha</taxon>
    </lineage>
</organism>